<dbReference type="Pfam" id="PF03466">
    <property type="entry name" value="LysR_substrate"/>
    <property type="match status" value="1"/>
</dbReference>
<evidence type="ECO:0000313" key="8">
    <source>
        <dbReference type="Proteomes" id="UP000678545"/>
    </source>
</evidence>
<keyword evidence="4" id="KW-0010">Activator</keyword>
<evidence type="ECO:0000256" key="4">
    <source>
        <dbReference type="ARBA" id="ARBA00023159"/>
    </source>
</evidence>
<dbReference type="PRINTS" id="PR00039">
    <property type="entry name" value="HTHLYSR"/>
</dbReference>
<keyword evidence="8" id="KW-1185">Reference proteome</keyword>
<dbReference type="Gene3D" id="3.40.190.290">
    <property type="match status" value="1"/>
</dbReference>
<dbReference type="Pfam" id="PF00126">
    <property type="entry name" value="HTH_1"/>
    <property type="match status" value="1"/>
</dbReference>
<evidence type="ECO:0000256" key="5">
    <source>
        <dbReference type="ARBA" id="ARBA00023163"/>
    </source>
</evidence>
<gene>
    <name evidence="7" type="ORF">KDM90_16060</name>
</gene>
<dbReference type="InterPro" id="IPR005119">
    <property type="entry name" value="LysR_subst-bd"/>
</dbReference>
<dbReference type="PROSITE" id="PS50931">
    <property type="entry name" value="HTH_LYSR"/>
    <property type="match status" value="1"/>
</dbReference>
<dbReference type="GO" id="GO:0003677">
    <property type="term" value="F:DNA binding"/>
    <property type="evidence" value="ECO:0007669"/>
    <property type="project" value="UniProtKB-KW"/>
</dbReference>
<evidence type="ECO:0000256" key="2">
    <source>
        <dbReference type="ARBA" id="ARBA00023015"/>
    </source>
</evidence>
<evidence type="ECO:0000313" key="7">
    <source>
        <dbReference type="EMBL" id="MBR7801527.1"/>
    </source>
</evidence>
<dbReference type="PANTHER" id="PTHR30293:SF0">
    <property type="entry name" value="NITROGEN ASSIMILATION REGULATORY PROTEIN NAC"/>
    <property type="match status" value="1"/>
</dbReference>
<name>A0A941IGN3_9BURK</name>
<dbReference type="InterPro" id="IPR036388">
    <property type="entry name" value="WH-like_DNA-bd_sf"/>
</dbReference>
<comment type="similarity">
    <text evidence="1">Belongs to the LysR transcriptional regulatory family.</text>
</comment>
<evidence type="ECO:0000259" key="6">
    <source>
        <dbReference type="PROSITE" id="PS50931"/>
    </source>
</evidence>
<organism evidence="7 8">
    <name type="scientific">Undibacterium fentianense</name>
    <dbReference type="NCBI Taxonomy" id="2828728"/>
    <lineage>
        <taxon>Bacteria</taxon>
        <taxon>Pseudomonadati</taxon>
        <taxon>Pseudomonadota</taxon>
        <taxon>Betaproteobacteria</taxon>
        <taxon>Burkholderiales</taxon>
        <taxon>Oxalobacteraceae</taxon>
        <taxon>Undibacterium</taxon>
    </lineage>
</organism>
<dbReference type="SUPFAM" id="SSF53850">
    <property type="entry name" value="Periplasmic binding protein-like II"/>
    <property type="match status" value="1"/>
</dbReference>
<dbReference type="InterPro" id="IPR036390">
    <property type="entry name" value="WH_DNA-bd_sf"/>
</dbReference>
<feature type="domain" description="HTH lysR-type" evidence="6">
    <location>
        <begin position="1"/>
        <end position="58"/>
    </location>
</feature>
<dbReference type="FunFam" id="1.10.10.10:FF:000001">
    <property type="entry name" value="LysR family transcriptional regulator"/>
    <property type="match status" value="1"/>
</dbReference>
<keyword evidence="2" id="KW-0805">Transcription regulation</keyword>
<accession>A0A941IGN3</accession>
<dbReference type="EMBL" id="JAGSPJ010000007">
    <property type="protein sequence ID" value="MBR7801527.1"/>
    <property type="molecule type" value="Genomic_DNA"/>
</dbReference>
<sequence length="313" mass="34062">MELRQLRYFVAIVDHGSLSRAARVLHIVQPALTQQVQQLEEELGTTLLHRSAQGMQATDAGRIFYEHALAILKQVADAKSAVNQSTNKPSGTVALGIPQSASGALAFPLLSAVRAAFPDIVFQLTEELTGNLTEQLASGRLNLAILFDDGQLGKFNTRALVEEDMMFITRANSQFSCKKKSISLAKALQVPLILPSIQHGVRPRIEQVVRDHGMKIDQVIDITSIAILRSAILADMGATILPVSPLLAEIERGEMRACPIEDVKLSRTVSLCSSKNIPLTNAAMAVEKLVIELSRELVKSGKWLGAEMLDIQP</sequence>
<dbReference type="GO" id="GO:0003700">
    <property type="term" value="F:DNA-binding transcription factor activity"/>
    <property type="evidence" value="ECO:0007669"/>
    <property type="project" value="InterPro"/>
</dbReference>
<keyword evidence="5" id="KW-0804">Transcription</keyword>
<dbReference type="Gene3D" id="1.10.10.10">
    <property type="entry name" value="Winged helix-like DNA-binding domain superfamily/Winged helix DNA-binding domain"/>
    <property type="match status" value="1"/>
</dbReference>
<proteinExistence type="inferred from homology"/>
<dbReference type="SUPFAM" id="SSF46785">
    <property type="entry name" value="Winged helix' DNA-binding domain"/>
    <property type="match status" value="1"/>
</dbReference>
<evidence type="ECO:0000256" key="1">
    <source>
        <dbReference type="ARBA" id="ARBA00009437"/>
    </source>
</evidence>
<evidence type="ECO:0000256" key="3">
    <source>
        <dbReference type="ARBA" id="ARBA00023125"/>
    </source>
</evidence>
<comment type="caution">
    <text evidence="7">The sequence shown here is derived from an EMBL/GenBank/DDBJ whole genome shotgun (WGS) entry which is preliminary data.</text>
</comment>
<dbReference type="InterPro" id="IPR000847">
    <property type="entry name" value="LysR_HTH_N"/>
</dbReference>
<dbReference type="AlphaFoldDB" id="A0A941IGN3"/>
<keyword evidence="3" id="KW-0238">DNA-binding</keyword>
<reference evidence="7" key="1">
    <citation type="submission" date="2021-04" db="EMBL/GenBank/DDBJ databases">
        <title>novel species isolated from subtropical streams in China.</title>
        <authorList>
            <person name="Lu H."/>
        </authorList>
    </citation>
    <scope>NUCLEOTIDE SEQUENCE</scope>
    <source>
        <strain evidence="7">FT137W</strain>
    </source>
</reference>
<protein>
    <submittedName>
        <fullName evidence="7">LysR family transcriptional regulator</fullName>
    </submittedName>
</protein>
<dbReference type="GO" id="GO:2000142">
    <property type="term" value="P:regulation of DNA-templated transcription initiation"/>
    <property type="evidence" value="ECO:0007669"/>
    <property type="project" value="TreeGrafter"/>
</dbReference>
<dbReference type="Proteomes" id="UP000678545">
    <property type="component" value="Unassembled WGS sequence"/>
</dbReference>
<dbReference type="PANTHER" id="PTHR30293">
    <property type="entry name" value="TRANSCRIPTIONAL REGULATORY PROTEIN NAC-RELATED"/>
    <property type="match status" value="1"/>
</dbReference>
<dbReference type="RefSeq" id="WP_212676651.1">
    <property type="nucleotide sequence ID" value="NZ_JAGSPJ010000007.1"/>
</dbReference>